<dbReference type="InterPro" id="IPR038078">
    <property type="entry name" value="PhoU-like_sf"/>
</dbReference>
<reference evidence="9 10" key="1">
    <citation type="submission" date="2016-12" db="EMBL/GenBank/DDBJ databases">
        <authorList>
            <person name="Song W.-J."/>
            <person name="Kurnit D.M."/>
        </authorList>
    </citation>
    <scope>NUCLEOTIDE SEQUENCE [LARGE SCALE GENOMIC DNA]</scope>
    <source>
        <strain evidence="9 10">DSM 30827</strain>
    </source>
</reference>
<gene>
    <name evidence="9" type="ORF">CGLAU_10425</name>
</gene>
<evidence type="ECO:0000313" key="9">
    <source>
        <dbReference type="EMBL" id="AQQ16021.1"/>
    </source>
</evidence>
<dbReference type="RefSeq" id="WP_198304925.1">
    <property type="nucleotide sequence ID" value="NZ_CP019688.1"/>
</dbReference>
<keyword evidence="6 7" id="KW-0592">Phosphate transport</keyword>
<evidence type="ECO:0000259" key="8">
    <source>
        <dbReference type="Pfam" id="PF01895"/>
    </source>
</evidence>
<dbReference type="SUPFAM" id="SSF109755">
    <property type="entry name" value="PhoU-like"/>
    <property type="match status" value="1"/>
</dbReference>
<evidence type="ECO:0000256" key="5">
    <source>
        <dbReference type="ARBA" id="ARBA00022490"/>
    </source>
</evidence>
<feature type="domain" description="PhoU" evidence="8">
    <location>
        <begin position="137"/>
        <end position="218"/>
    </location>
</feature>
<feature type="domain" description="PhoU" evidence="8">
    <location>
        <begin position="30"/>
        <end position="116"/>
    </location>
</feature>
<proteinExistence type="inferred from homology"/>
<dbReference type="PIRSF" id="PIRSF003107">
    <property type="entry name" value="PhoU"/>
    <property type="match status" value="1"/>
</dbReference>
<keyword evidence="5 7" id="KW-0963">Cytoplasm</keyword>
<comment type="subunit">
    <text evidence="3 7">Homodimer.</text>
</comment>
<dbReference type="KEGG" id="cgv:CGLAU_10425"/>
<keyword evidence="10" id="KW-1185">Reference proteome</keyword>
<dbReference type="GO" id="GO:0045936">
    <property type="term" value="P:negative regulation of phosphate metabolic process"/>
    <property type="evidence" value="ECO:0007669"/>
    <property type="project" value="InterPro"/>
</dbReference>
<dbReference type="InterPro" id="IPR028366">
    <property type="entry name" value="PhoU"/>
</dbReference>
<sequence length="256" mass="28393">MADNAPGSARPQIKLRTAFRQRLQAYTDDILTMSELARNHMVHAAHALINQDLEAAEEALSGIDQLCEIHARCEDRAMALLARQSPVATDLRQVVSYLHIEGDLTRMGNLARLVATIARQHHPAPALPAEVGPALVDIAEATNAMAEVAVQLIESPDVEAALLLRDADARVDTMTRELTANASSADWEHSNREAVDCALVARYFERYADHCVRIGERVIFMVTGSHADEYATYRDLDDEEQAERIAESQRRFTPRA</sequence>
<comment type="function">
    <text evidence="7">Plays a role in the regulation of phosphate uptake.</text>
</comment>
<accession>A0A1Q2HYU6</accession>
<keyword evidence="4 7" id="KW-0813">Transport</keyword>
<evidence type="ECO:0000256" key="7">
    <source>
        <dbReference type="PIRNR" id="PIRNR003107"/>
    </source>
</evidence>
<evidence type="ECO:0000256" key="2">
    <source>
        <dbReference type="ARBA" id="ARBA00008107"/>
    </source>
</evidence>
<dbReference type="GO" id="GO:0006817">
    <property type="term" value="P:phosphate ion transport"/>
    <property type="evidence" value="ECO:0007669"/>
    <property type="project" value="UniProtKB-KW"/>
</dbReference>
<dbReference type="FunFam" id="1.20.58.220:FF:000004">
    <property type="entry name" value="Phosphate-specific transport system accessory protein PhoU"/>
    <property type="match status" value="1"/>
</dbReference>
<evidence type="ECO:0000256" key="6">
    <source>
        <dbReference type="ARBA" id="ARBA00022592"/>
    </source>
</evidence>
<name>A0A1Q2HYU6_9CORY</name>
<dbReference type="PANTHER" id="PTHR42930">
    <property type="entry name" value="PHOSPHATE-SPECIFIC TRANSPORT SYSTEM ACCESSORY PROTEIN PHOU"/>
    <property type="match status" value="1"/>
</dbReference>
<dbReference type="PANTHER" id="PTHR42930:SF3">
    <property type="entry name" value="PHOSPHATE-SPECIFIC TRANSPORT SYSTEM ACCESSORY PROTEIN PHOU"/>
    <property type="match status" value="1"/>
</dbReference>
<evidence type="ECO:0000256" key="3">
    <source>
        <dbReference type="ARBA" id="ARBA00011738"/>
    </source>
</evidence>
<protein>
    <recommendedName>
        <fullName evidence="7">Phosphate-specific transport system accessory protein PhoU</fullName>
    </recommendedName>
</protein>
<dbReference type="EMBL" id="CP019688">
    <property type="protein sequence ID" value="AQQ16021.1"/>
    <property type="molecule type" value="Genomic_DNA"/>
</dbReference>
<dbReference type="GO" id="GO:0030643">
    <property type="term" value="P:intracellular phosphate ion homeostasis"/>
    <property type="evidence" value="ECO:0007669"/>
    <property type="project" value="InterPro"/>
</dbReference>
<dbReference type="Gene3D" id="1.20.58.220">
    <property type="entry name" value="Phosphate transport system protein phou homolog 2, domain 2"/>
    <property type="match status" value="1"/>
</dbReference>
<evidence type="ECO:0000256" key="1">
    <source>
        <dbReference type="ARBA" id="ARBA00004496"/>
    </source>
</evidence>
<dbReference type="Pfam" id="PF01895">
    <property type="entry name" value="PhoU"/>
    <property type="match status" value="2"/>
</dbReference>
<dbReference type="GO" id="GO:0005737">
    <property type="term" value="C:cytoplasm"/>
    <property type="evidence" value="ECO:0007669"/>
    <property type="project" value="UniProtKB-SubCell"/>
</dbReference>
<dbReference type="Proteomes" id="UP000217209">
    <property type="component" value="Chromosome"/>
</dbReference>
<comment type="subcellular location">
    <subcellularLocation>
        <location evidence="1 7">Cytoplasm</location>
    </subcellularLocation>
</comment>
<evidence type="ECO:0000256" key="4">
    <source>
        <dbReference type="ARBA" id="ARBA00022448"/>
    </source>
</evidence>
<dbReference type="AlphaFoldDB" id="A0A1Q2HYU6"/>
<comment type="similarity">
    <text evidence="2 7">Belongs to the PhoU family.</text>
</comment>
<dbReference type="InterPro" id="IPR026022">
    <property type="entry name" value="PhoU_dom"/>
</dbReference>
<evidence type="ECO:0000313" key="10">
    <source>
        <dbReference type="Proteomes" id="UP000217209"/>
    </source>
</evidence>
<organism evidence="9 10">
    <name type="scientific">Corynebacterium glaucum</name>
    <dbReference type="NCBI Taxonomy" id="187491"/>
    <lineage>
        <taxon>Bacteria</taxon>
        <taxon>Bacillati</taxon>
        <taxon>Actinomycetota</taxon>
        <taxon>Actinomycetes</taxon>
        <taxon>Mycobacteriales</taxon>
        <taxon>Corynebacteriaceae</taxon>
        <taxon>Corynebacterium</taxon>
    </lineage>
</organism>